<organism evidence="1 2">
    <name type="scientific">Lasiosphaeria hispida</name>
    <dbReference type="NCBI Taxonomy" id="260671"/>
    <lineage>
        <taxon>Eukaryota</taxon>
        <taxon>Fungi</taxon>
        <taxon>Dikarya</taxon>
        <taxon>Ascomycota</taxon>
        <taxon>Pezizomycotina</taxon>
        <taxon>Sordariomycetes</taxon>
        <taxon>Sordariomycetidae</taxon>
        <taxon>Sordariales</taxon>
        <taxon>Lasiosphaeriaceae</taxon>
        <taxon>Lasiosphaeria</taxon>
    </lineage>
</organism>
<gene>
    <name evidence="1" type="ORF">B0T25DRAFT_283119</name>
</gene>
<comment type="caution">
    <text evidence="1">The sequence shown here is derived from an EMBL/GenBank/DDBJ whole genome shotgun (WGS) entry which is preliminary data.</text>
</comment>
<reference evidence="1" key="1">
    <citation type="journal article" date="2023" name="Mol. Phylogenet. Evol.">
        <title>Genome-scale phylogeny and comparative genomics of the fungal order Sordariales.</title>
        <authorList>
            <person name="Hensen N."/>
            <person name="Bonometti L."/>
            <person name="Westerberg I."/>
            <person name="Brannstrom I.O."/>
            <person name="Guillou S."/>
            <person name="Cros-Aarteil S."/>
            <person name="Calhoun S."/>
            <person name="Haridas S."/>
            <person name="Kuo A."/>
            <person name="Mondo S."/>
            <person name="Pangilinan J."/>
            <person name="Riley R."/>
            <person name="LaButti K."/>
            <person name="Andreopoulos B."/>
            <person name="Lipzen A."/>
            <person name="Chen C."/>
            <person name="Yan M."/>
            <person name="Daum C."/>
            <person name="Ng V."/>
            <person name="Clum A."/>
            <person name="Steindorff A."/>
            <person name="Ohm R.A."/>
            <person name="Martin F."/>
            <person name="Silar P."/>
            <person name="Natvig D.O."/>
            <person name="Lalanne C."/>
            <person name="Gautier V."/>
            <person name="Ament-Velasquez S.L."/>
            <person name="Kruys A."/>
            <person name="Hutchinson M.I."/>
            <person name="Powell A.J."/>
            <person name="Barry K."/>
            <person name="Miller A.N."/>
            <person name="Grigoriev I.V."/>
            <person name="Debuchy R."/>
            <person name="Gladieux P."/>
            <person name="Hiltunen Thoren M."/>
            <person name="Johannesson H."/>
        </authorList>
    </citation>
    <scope>NUCLEOTIDE SEQUENCE</scope>
    <source>
        <strain evidence="1">CBS 955.72</strain>
    </source>
</reference>
<dbReference type="EMBL" id="JAUIQD010000006">
    <property type="protein sequence ID" value="KAK3346656.1"/>
    <property type="molecule type" value="Genomic_DNA"/>
</dbReference>
<dbReference type="Proteomes" id="UP001275084">
    <property type="component" value="Unassembled WGS sequence"/>
</dbReference>
<reference evidence="1" key="2">
    <citation type="submission" date="2023-06" db="EMBL/GenBank/DDBJ databases">
        <authorList>
            <consortium name="Lawrence Berkeley National Laboratory"/>
            <person name="Haridas S."/>
            <person name="Hensen N."/>
            <person name="Bonometti L."/>
            <person name="Westerberg I."/>
            <person name="Brannstrom I.O."/>
            <person name="Guillou S."/>
            <person name="Cros-Aarteil S."/>
            <person name="Calhoun S."/>
            <person name="Kuo A."/>
            <person name="Mondo S."/>
            <person name="Pangilinan J."/>
            <person name="Riley R."/>
            <person name="Labutti K."/>
            <person name="Andreopoulos B."/>
            <person name="Lipzen A."/>
            <person name="Chen C."/>
            <person name="Yanf M."/>
            <person name="Daum C."/>
            <person name="Ng V."/>
            <person name="Clum A."/>
            <person name="Steindorff A."/>
            <person name="Ohm R."/>
            <person name="Martin F."/>
            <person name="Silar P."/>
            <person name="Natvig D."/>
            <person name="Lalanne C."/>
            <person name="Gautier V."/>
            <person name="Ament-Velasquez S.L."/>
            <person name="Kruys A."/>
            <person name="Hutchinson M.I."/>
            <person name="Powell A.J."/>
            <person name="Barry K."/>
            <person name="Miller A.N."/>
            <person name="Grigoriev I.V."/>
            <person name="Debuchy R."/>
            <person name="Gladieux P."/>
            <person name="Thoren M.H."/>
            <person name="Johannesson H."/>
        </authorList>
    </citation>
    <scope>NUCLEOTIDE SEQUENCE</scope>
    <source>
        <strain evidence="1">CBS 955.72</strain>
    </source>
</reference>
<sequence length="108" mass="12131">MSPFRSFSLAALAGIYRKRSLALYTSASRGYILQCSLATIPNTCCLRRFTRPFPTPHWPWRPLVSPALAGIRLRNVVQVQADLIPVPPPRFRPQIPFPPNQPPTAHSL</sequence>
<keyword evidence="2" id="KW-1185">Reference proteome</keyword>
<evidence type="ECO:0000313" key="1">
    <source>
        <dbReference type="EMBL" id="KAK3346656.1"/>
    </source>
</evidence>
<protein>
    <submittedName>
        <fullName evidence="1">Uncharacterized protein</fullName>
    </submittedName>
</protein>
<evidence type="ECO:0000313" key="2">
    <source>
        <dbReference type="Proteomes" id="UP001275084"/>
    </source>
</evidence>
<dbReference type="AlphaFoldDB" id="A0AAJ0HBP3"/>
<proteinExistence type="predicted"/>
<name>A0AAJ0HBP3_9PEZI</name>
<accession>A0AAJ0HBP3</accession>